<dbReference type="GO" id="GO:0012505">
    <property type="term" value="C:endomembrane system"/>
    <property type="evidence" value="ECO:0007669"/>
    <property type="project" value="UniProtKB-SubCell"/>
</dbReference>
<evidence type="ECO:0000256" key="4">
    <source>
        <dbReference type="ARBA" id="ARBA00022692"/>
    </source>
</evidence>
<keyword evidence="3" id="KW-0813">Transport</keyword>
<evidence type="ECO:0000256" key="7">
    <source>
        <dbReference type="ARBA" id="ARBA00023136"/>
    </source>
</evidence>
<dbReference type="GO" id="GO:0004931">
    <property type="term" value="F:extracellularly ATP-gated monoatomic cation channel activity"/>
    <property type="evidence" value="ECO:0007669"/>
    <property type="project" value="TreeGrafter"/>
</dbReference>
<dbReference type="GO" id="GO:0098794">
    <property type="term" value="C:postsynapse"/>
    <property type="evidence" value="ECO:0007669"/>
    <property type="project" value="GOC"/>
</dbReference>
<evidence type="ECO:0000256" key="8">
    <source>
        <dbReference type="ARBA" id="ARBA00023286"/>
    </source>
</evidence>
<dbReference type="AlphaFoldDB" id="A0A814GCH6"/>
<accession>A0A814GCH6</accession>
<evidence type="ECO:0000256" key="10">
    <source>
        <dbReference type="SAM" id="Phobius"/>
    </source>
</evidence>
<evidence type="ECO:0000256" key="6">
    <source>
        <dbReference type="ARBA" id="ARBA00023065"/>
    </source>
</evidence>
<gene>
    <name evidence="11" type="ORF">GPM918_LOCUS13450</name>
    <name evidence="12" type="ORF">OVA965_LOCUS26664</name>
    <name evidence="13" type="ORF">SRO942_LOCUS13450</name>
    <name evidence="14" type="ORF">TMI583_LOCUS27402</name>
</gene>
<dbReference type="EMBL" id="CAJNOQ010003092">
    <property type="protein sequence ID" value="CAF0994952.1"/>
    <property type="molecule type" value="Genomic_DNA"/>
</dbReference>
<dbReference type="Proteomes" id="UP000677228">
    <property type="component" value="Unassembled WGS sequence"/>
</dbReference>
<name>A0A814GCH6_9BILA</name>
<comment type="similarity">
    <text evidence="2">Belongs to the P2X receptor family.</text>
</comment>
<dbReference type="PANTHER" id="PTHR10125">
    <property type="entry name" value="P2X PURINOCEPTOR"/>
    <property type="match status" value="1"/>
</dbReference>
<evidence type="ECO:0000313" key="12">
    <source>
        <dbReference type="EMBL" id="CAF1259496.1"/>
    </source>
</evidence>
<dbReference type="InterPro" id="IPR059116">
    <property type="entry name" value="P2X_receptor"/>
</dbReference>
<evidence type="ECO:0000256" key="1">
    <source>
        <dbReference type="ARBA" id="ARBA00004308"/>
    </source>
</evidence>
<dbReference type="PANTHER" id="PTHR10125:SF31">
    <property type="entry name" value="P2X RECEPTOR E"/>
    <property type="match status" value="1"/>
</dbReference>
<dbReference type="Proteomes" id="UP000663829">
    <property type="component" value="Unassembled WGS sequence"/>
</dbReference>
<evidence type="ECO:0000256" key="9">
    <source>
        <dbReference type="ARBA" id="ARBA00023303"/>
    </source>
</evidence>
<dbReference type="Gene3D" id="1.10.287.940">
    <property type="entry name" value="atp-gated p2x4 ion channel"/>
    <property type="match status" value="1"/>
</dbReference>
<keyword evidence="9" id="KW-0407">Ion channel</keyword>
<keyword evidence="8" id="KW-1071">Ligand-gated ion channel</keyword>
<dbReference type="Proteomes" id="UP000682733">
    <property type="component" value="Unassembled WGS sequence"/>
</dbReference>
<keyword evidence="7 10" id="KW-0472">Membrane</keyword>
<evidence type="ECO:0000256" key="5">
    <source>
        <dbReference type="ARBA" id="ARBA00022989"/>
    </source>
</evidence>
<dbReference type="EMBL" id="CAJNOK010017197">
    <property type="protein sequence ID" value="CAF1259496.1"/>
    <property type="molecule type" value="Genomic_DNA"/>
</dbReference>
<dbReference type="EMBL" id="CAJOBA010038749">
    <property type="protein sequence ID" value="CAF4066223.1"/>
    <property type="molecule type" value="Genomic_DNA"/>
</dbReference>
<keyword evidence="5 10" id="KW-1133">Transmembrane helix</keyword>
<dbReference type="Pfam" id="PF00864">
    <property type="entry name" value="P2X_receptor"/>
    <property type="match status" value="1"/>
</dbReference>
<keyword evidence="15" id="KW-1185">Reference proteome</keyword>
<evidence type="ECO:0000256" key="2">
    <source>
        <dbReference type="ARBA" id="ARBA00009848"/>
    </source>
</evidence>
<evidence type="ECO:0008006" key="16">
    <source>
        <dbReference type="Google" id="ProtNLM"/>
    </source>
</evidence>
<dbReference type="Proteomes" id="UP000681722">
    <property type="component" value="Unassembled WGS sequence"/>
</dbReference>
<dbReference type="EMBL" id="CAJOBC010003092">
    <property type="protein sequence ID" value="CAF3766652.1"/>
    <property type="molecule type" value="Genomic_DNA"/>
</dbReference>
<reference evidence="11" key="1">
    <citation type="submission" date="2021-02" db="EMBL/GenBank/DDBJ databases">
        <authorList>
            <person name="Nowell W R."/>
        </authorList>
    </citation>
    <scope>NUCLEOTIDE SEQUENCE</scope>
</reference>
<organism evidence="11 15">
    <name type="scientific">Didymodactylos carnosus</name>
    <dbReference type="NCBI Taxonomy" id="1234261"/>
    <lineage>
        <taxon>Eukaryota</taxon>
        <taxon>Metazoa</taxon>
        <taxon>Spiralia</taxon>
        <taxon>Gnathifera</taxon>
        <taxon>Rotifera</taxon>
        <taxon>Eurotatoria</taxon>
        <taxon>Bdelloidea</taxon>
        <taxon>Philodinida</taxon>
        <taxon>Philodinidae</taxon>
        <taxon>Didymodactylos</taxon>
    </lineage>
</organism>
<evidence type="ECO:0000256" key="3">
    <source>
        <dbReference type="ARBA" id="ARBA00022448"/>
    </source>
</evidence>
<protein>
    <recommendedName>
        <fullName evidence="16">ATP receptor</fullName>
    </recommendedName>
</protein>
<evidence type="ECO:0000313" key="13">
    <source>
        <dbReference type="EMBL" id="CAF3766652.1"/>
    </source>
</evidence>
<dbReference type="GO" id="GO:0070588">
    <property type="term" value="P:calcium ion transmembrane transport"/>
    <property type="evidence" value="ECO:0007669"/>
    <property type="project" value="TreeGrafter"/>
</dbReference>
<comment type="caution">
    <text evidence="11">The sequence shown here is derived from an EMBL/GenBank/DDBJ whole genome shotgun (WGS) entry which is preliminary data.</text>
</comment>
<comment type="subcellular location">
    <subcellularLocation>
        <location evidence="1">Endomembrane system</location>
    </subcellularLocation>
</comment>
<dbReference type="InterPro" id="IPR027309">
    <property type="entry name" value="P2X_extracellular_dom_sf"/>
</dbReference>
<sequence>MREFPQFKVRLKNFANAMAPCIYDPVTDKLCPIFRIGQIIETIEKDEKEREWMLKYGSVIKIQVDWNCNLDMNIEKCKPSYSFRKLSTNYHADKFSNGFNFRFVSHWKDEQGHRCRTLTKAFGLRFLITIGGESGKFDLLTLTMNIGSIFAIFGVAAIVCNIFSLYLCPEAKAFRQHIYERVDDRTFYTRRQGIDYGRNSSIHS</sequence>
<evidence type="ECO:0000313" key="14">
    <source>
        <dbReference type="EMBL" id="CAF4066223.1"/>
    </source>
</evidence>
<proteinExistence type="inferred from homology"/>
<dbReference type="Gene3D" id="2.60.490.10">
    <property type="entry name" value="atp-gated p2x4 ion channel domain"/>
    <property type="match status" value="1"/>
</dbReference>
<feature type="transmembrane region" description="Helical" evidence="10">
    <location>
        <begin position="146"/>
        <end position="167"/>
    </location>
</feature>
<dbReference type="OrthoDB" id="494673at2759"/>
<evidence type="ECO:0000313" key="11">
    <source>
        <dbReference type="EMBL" id="CAF0994952.1"/>
    </source>
</evidence>
<keyword evidence="6" id="KW-0406">Ion transport</keyword>
<keyword evidence="4 10" id="KW-0812">Transmembrane</keyword>
<evidence type="ECO:0000313" key="15">
    <source>
        <dbReference type="Proteomes" id="UP000663829"/>
    </source>
</evidence>
<dbReference type="GO" id="GO:0016020">
    <property type="term" value="C:membrane"/>
    <property type="evidence" value="ECO:0007669"/>
    <property type="project" value="TreeGrafter"/>
</dbReference>